<proteinExistence type="predicted"/>
<feature type="transmembrane region" description="Helical" evidence="1">
    <location>
        <begin position="255"/>
        <end position="279"/>
    </location>
</feature>
<keyword evidence="1" id="KW-1133">Transmembrane helix</keyword>
<sequence length="323" mass="35333">MYRALLHSIREILTDSYRVILTLFKVMVPAILIVKLLTELGAAELLGHLFAPLMGWMGLPPEAGLIWASAMLTNIYTGIIIFFSTTGTEHWSIAQATILGTLLLSAHNLPVEIRVAQKAGCRVIPQLLLRIGGGIVLSVLLHQFYQHSETLQAVNRVPWVPQPEDPSLLGWTLGQLKTLAWTAGVIVLLLTALRLLRLLGIERLLEWLLRPLLKLIGIAPGALSITLIGMTLGLAYGGGLLIREAERGDIAPADIFAAISLLGLCHSLIEDTLLVMLIGADLSGIFWARLGFALLVIALLSRTLKHPYWQKLLVRSVVPTAER</sequence>
<keyword evidence="1" id="KW-0472">Membrane</keyword>
<name>A0A1H4DYM6_9GAMM</name>
<dbReference type="Proteomes" id="UP000242469">
    <property type="component" value="Unassembled WGS sequence"/>
</dbReference>
<evidence type="ECO:0000256" key="1">
    <source>
        <dbReference type="SAM" id="Phobius"/>
    </source>
</evidence>
<dbReference type="EMBL" id="FNRJ01000007">
    <property type="protein sequence ID" value="SEA77282.1"/>
    <property type="molecule type" value="Genomic_DNA"/>
</dbReference>
<feature type="transmembrane region" description="Helical" evidence="1">
    <location>
        <begin position="20"/>
        <end position="43"/>
    </location>
</feature>
<keyword evidence="1" id="KW-0812">Transmembrane</keyword>
<accession>A0A1H4DYM6</accession>
<protein>
    <recommendedName>
        <fullName evidence="4">Nucleoside recognition</fullName>
    </recommendedName>
</protein>
<feature type="transmembrane region" description="Helical" evidence="1">
    <location>
        <begin position="286"/>
        <end position="304"/>
    </location>
</feature>
<dbReference type="AlphaFoldDB" id="A0A1H4DYM6"/>
<dbReference type="RefSeq" id="WP_091826306.1">
    <property type="nucleotide sequence ID" value="NZ_FNRJ01000007.1"/>
</dbReference>
<evidence type="ECO:0000313" key="3">
    <source>
        <dbReference type="Proteomes" id="UP000242469"/>
    </source>
</evidence>
<keyword evidence="3" id="KW-1185">Reference proteome</keyword>
<dbReference type="STRING" id="1122198.SAMN02745729_10748"/>
<feature type="transmembrane region" description="Helical" evidence="1">
    <location>
        <begin position="179"/>
        <end position="200"/>
    </location>
</feature>
<evidence type="ECO:0008006" key="4">
    <source>
        <dbReference type="Google" id="ProtNLM"/>
    </source>
</evidence>
<gene>
    <name evidence="2" type="ORF">SAMN02745729_10748</name>
</gene>
<feature type="transmembrane region" description="Helical" evidence="1">
    <location>
        <begin position="63"/>
        <end position="83"/>
    </location>
</feature>
<feature type="transmembrane region" description="Helical" evidence="1">
    <location>
        <begin position="212"/>
        <end position="235"/>
    </location>
</feature>
<reference evidence="3" key="1">
    <citation type="submission" date="2016-10" db="EMBL/GenBank/DDBJ databases">
        <authorList>
            <person name="Varghese N."/>
            <person name="Submissions S."/>
        </authorList>
    </citation>
    <scope>NUCLEOTIDE SEQUENCE [LARGE SCALE GENOMIC DNA]</scope>
    <source>
        <strain evidence="3">DSM 11526</strain>
    </source>
</reference>
<dbReference type="OrthoDB" id="9797308at2"/>
<organism evidence="2 3">
    <name type="scientific">Marinobacterium iners DSM 11526</name>
    <dbReference type="NCBI Taxonomy" id="1122198"/>
    <lineage>
        <taxon>Bacteria</taxon>
        <taxon>Pseudomonadati</taxon>
        <taxon>Pseudomonadota</taxon>
        <taxon>Gammaproteobacteria</taxon>
        <taxon>Oceanospirillales</taxon>
        <taxon>Oceanospirillaceae</taxon>
        <taxon>Marinobacterium</taxon>
    </lineage>
</organism>
<evidence type="ECO:0000313" key="2">
    <source>
        <dbReference type="EMBL" id="SEA77282.1"/>
    </source>
</evidence>